<dbReference type="Pfam" id="PF17288">
    <property type="entry name" value="Terminase_3C"/>
    <property type="match status" value="1"/>
</dbReference>
<dbReference type="InterPro" id="IPR035413">
    <property type="entry name" value="Terminase_L_C"/>
</dbReference>
<name>A0A9D2KL68_9BACT</name>
<dbReference type="InterPro" id="IPR027417">
    <property type="entry name" value="P-loop_NTPase"/>
</dbReference>
<dbReference type="InterPro" id="IPR052380">
    <property type="entry name" value="Viral_DNA_packaging_terminase"/>
</dbReference>
<dbReference type="Gene3D" id="3.40.50.300">
    <property type="entry name" value="P-loop containing nucleotide triphosphate hydrolases"/>
    <property type="match status" value="1"/>
</dbReference>
<protein>
    <submittedName>
        <fullName evidence="4">PBSX family phage terminase large subunit</fullName>
    </submittedName>
</protein>
<dbReference type="Pfam" id="PF04466">
    <property type="entry name" value="Terminase_3"/>
    <property type="match status" value="1"/>
</dbReference>
<dbReference type="PANTHER" id="PTHR39184:SF1">
    <property type="entry name" value="PBSX PHAGE TERMINASE LARGE SUBUNIT"/>
    <property type="match status" value="1"/>
</dbReference>
<feature type="domain" description="Phage terminase large subunit C-terminal" evidence="3">
    <location>
        <begin position="339"/>
        <end position="432"/>
    </location>
</feature>
<evidence type="ECO:0000313" key="5">
    <source>
        <dbReference type="Proteomes" id="UP000824225"/>
    </source>
</evidence>
<dbReference type="EMBL" id="DXAN01000023">
    <property type="protein sequence ID" value="HJA08910.1"/>
    <property type="molecule type" value="Genomic_DNA"/>
</dbReference>
<evidence type="ECO:0000259" key="2">
    <source>
        <dbReference type="Pfam" id="PF04466"/>
    </source>
</evidence>
<organism evidence="4 5">
    <name type="scientific">Candidatus Mailhella merdigallinarum</name>
    <dbReference type="NCBI Taxonomy" id="2838658"/>
    <lineage>
        <taxon>Bacteria</taxon>
        <taxon>Pseudomonadati</taxon>
        <taxon>Thermodesulfobacteriota</taxon>
        <taxon>Desulfovibrionia</taxon>
        <taxon>Desulfovibrionales</taxon>
        <taxon>Desulfovibrionaceae</taxon>
        <taxon>Mailhella</taxon>
    </lineage>
</organism>
<feature type="domain" description="Phage terminase large subunit N-terminal" evidence="2">
    <location>
        <begin position="64"/>
        <end position="254"/>
    </location>
</feature>
<accession>A0A9D2KL68</accession>
<proteinExistence type="predicted"/>
<comment type="caution">
    <text evidence="4">The sequence shown here is derived from an EMBL/GenBank/DDBJ whole genome shotgun (WGS) entry which is preliminary data.</text>
</comment>
<dbReference type="PANTHER" id="PTHR39184">
    <property type="match status" value="1"/>
</dbReference>
<evidence type="ECO:0000256" key="1">
    <source>
        <dbReference type="SAM" id="MobiDB-lite"/>
    </source>
</evidence>
<dbReference type="Proteomes" id="UP000824225">
    <property type="component" value="Unassembled WGS sequence"/>
</dbReference>
<reference evidence="4" key="2">
    <citation type="submission" date="2021-04" db="EMBL/GenBank/DDBJ databases">
        <authorList>
            <person name="Gilroy R."/>
        </authorList>
    </citation>
    <scope>NUCLEOTIDE SEQUENCE</scope>
    <source>
        <strain evidence="4">CHK186-16707</strain>
    </source>
</reference>
<dbReference type="InterPro" id="IPR035412">
    <property type="entry name" value="Terminase_L_N"/>
</dbReference>
<evidence type="ECO:0000313" key="4">
    <source>
        <dbReference type="EMBL" id="HJA08910.1"/>
    </source>
</evidence>
<dbReference type="AlphaFoldDB" id="A0A9D2KL68"/>
<dbReference type="Gene3D" id="3.30.420.280">
    <property type="match status" value="1"/>
</dbReference>
<dbReference type="NCBIfam" id="TIGR01547">
    <property type="entry name" value="phage_term_2"/>
    <property type="match status" value="1"/>
</dbReference>
<dbReference type="InterPro" id="IPR006437">
    <property type="entry name" value="Phage_terminase_lsu"/>
</dbReference>
<reference evidence="4" key="1">
    <citation type="journal article" date="2021" name="PeerJ">
        <title>Extensive microbial diversity within the chicken gut microbiome revealed by metagenomics and culture.</title>
        <authorList>
            <person name="Gilroy R."/>
            <person name="Ravi A."/>
            <person name="Getino M."/>
            <person name="Pursley I."/>
            <person name="Horton D.L."/>
            <person name="Alikhan N.F."/>
            <person name="Baker D."/>
            <person name="Gharbi K."/>
            <person name="Hall N."/>
            <person name="Watson M."/>
            <person name="Adriaenssens E.M."/>
            <person name="Foster-Nyarko E."/>
            <person name="Jarju S."/>
            <person name="Secka A."/>
            <person name="Antonio M."/>
            <person name="Oren A."/>
            <person name="Chaudhuri R.R."/>
            <person name="La Ragione R."/>
            <person name="Hildebrand F."/>
            <person name="Pallen M.J."/>
        </authorList>
    </citation>
    <scope>NUCLEOTIDE SEQUENCE</scope>
    <source>
        <strain evidence="4">CHK186-16707</strain>
    </source>
</reference>
<feature type="region of interest" description="Disordered" evidence="1">
    <location>
        <begin position="1"/>
        <end position="32"/>
    </location>
</feature>
<sequence>MTAQTKKRPRAAGGLKKARPDLAPAKSKNGAQTMFPGVHKHIPGAGELAPVQVPAIFAGFFEPHRYKVAWGGRGGGKSWAFADILLTIAMERPLRVLCARELQRSIRDSVHRLLADRIRARGLDDFFEVTESAIRCVTGSSFGFAGLRHNAAELKSYEGVDICWVEEGQKVSQESWDILIPTIRREGSEIWISLNPDSPNDPTYTQFVLNPPPDTLLVRALYSDNPFFPATLEAERVACLERDPEKYRWIWLGEPRVMREALVFNGHWRVEAFDDFPARWRYGCDWGFGPDPSCLVRAALWRNSDTGRQEIRVSHEAWAKGLDISDLPALFDGVPGSRRGVILADAARPELIRHMRRQRFAIKAAKKWPGSIQDGLDVLRDYGLVVHPRCERLLEELARYSYRQDPLTGEIQSGLVDRDNHLIDSLRYAFDDVIRGRGAA</sequence>
<feature type="compositionally biased region" description="Basic residues" evidence="1">
    <location>
        <begin position="1"/>
        <end position="10"/>
    </location>
</feature>
<evidence type="ECO:0000259" key="3">
    <source>
        <dbReference type="Pfam" id="PF17288"/>
    </source>
</evidence>
<gene>
    <name evidence="4" type="ORF">H9962_06950</name>
</gene>